<evidence type="ECO:0000259" key="12">
    <source>
        <dbReference type="PROSITE" id="PS50067"/>
    </source>
</evidence>
<dbReference type="GO" id="GO:0005524">
    <property type="term" value="F:ATP binding"/>
    <property type="evidence" value="ECO:0007669"/>
    <property type="project" value="UniProtKB-UniRule"/>
</dbReference>
<dbReference type="PANTHER" id="PTHR47970">
    <property type="entry name" value="KINESIN-LIKE PROTEIN KIF11"/>
    <property type="match status" value="1"/>
</dbReference>
<keyword evidence="4" id="KW-0493">Microtubule</keyword>
<keyword evidence="10" id="KW-0175">Coiled coil</keyword>
<dbReference type="InterPro" id="IPR027417">
    <property type="entry name" value="P-loop_NTPase"/>
</dbReference>
<name>A0A553PF54_TIGCA</name>
<evidence type="ECO:0000256" key="7">
    <source>
        <dbReference type="ARBA" id="ARBA00023175"/>
    </source>
</evidence>
<feature type="domain" description="Kinesin motor" evidence="12">
    <location>
        <begin position="314"/>
        <end position="346"/>
    </location>
</feature>
<dbReference type="InterPro" id="IPR001752">
    <property type="entry name" value="Kinesin_motor_dom"/>
</dbReference>
<dbReference type="PANTHER" id="PTHR47970:SF12">
    <property type="entry name" value="KINESIN FAMILY MEMBER 11"/>
    <property type="match status" value="1"/>
</dbReference>
<dbReference type="AlphaFoldDB" id="A0A553PF54"/>
<evidence type="ECO:0000256" key="6">
    <source>
        <dbReference type="ARBA" id="ARBA00022840"/>
    </source>
</evidence>
<dbReference type="PROSITE" id="PS00411">
    <property type="entry name" value="KINESIN_MOTOR_1"/>
    <property type="match status" value="1"/>
</dbReference>
<evidence type="ECO:0000313" key="13">
    <source>
        <dbReference type="EMBL" id="TRY76312.1"/>
    </source>
</evidence>
<dbReference type="SUPFAM" id="SSF52540">
    <property type="entry name" value="P-loop containing nucleoside triphosphate hydrolases"/>
    <property type="match status" value="1"/>
</dbReference>
<organism evidence="13 14">
    <name type="scientific">Tigriopus californicus</name>
    <name type="common">Marine copepod</name>
    <dbReference type="NCBI Taxonomy" id="6832"/>
    <lineage>
        <taxon>Eukaryota</taxon>
        <taxon>Metazoa</taxon>
        <taxon>Ecdysozoa</taxon>
        <taxon>Arthropoda</taxon>
        <taxon>Crustacea</taxon>
        <taxon>Multicrustacea</taxon>
        <taxon>Hexanauplia</taxon>
        <taxon>Copepoda</taxon>
        <taxon>Harpacticoida</taxon>
        <taxon>Harpacticidae</taxon>
        <taxon>Tigriopus</taxon>
    </lineage>
</organism>
<comment type="similarity">
    <text evidence="9">Belongs to the TRAFAC class myosin-kinesin ATPase superfamily. Kinesin family.</text>
</comment>
<keyword evidence="5 9" id="KW-0547">Nucleotide-binding</keyword>
<dbReference type="GO" id="GO:0007018">
    <property type="term" value="P:microtubule-based movement"/>
    <property type="evidence" value="ECO:0007669"/>
    <property type="project" value="InterPro"/>
</dbReference>
<evidence type="ECO:0000256" key="3">
    <source>
        <dbReference type="ARBA" id="ARBA00022553"/>
    </source>
</evidence>
<feature type="compositionally biased region" description="Polar residues" evidence="11">
    <location>
        <begin position="1000"/>
        <end position="1020"/>
    </location>
</feature>
<keyword evidence="14" id="KW-1185">Reference proteome</keyword>
<dbReference type="SMART" id="SM00129">
    <property type="entry name" value="KISc"/>
    <property type="match status" value="1"/>
</dbReference>
<feature type="compositionally biased region" description="Basic and acidic residues" evidence="11">
    <location>
        <begin position="1029"/>
        <end position="1039"/>
    </location>
</feature>
<dbReference type="GO" id="GO:0005634">
    <property type="term" value="C:nucleus"/>
    <property type="evidence" value="ECO:0007669"/>
    <property type="project" value="TreeGrafter"/>
</dbReference>
<reference evidence="13 14" key="1">
    <citation type="journal article" date="2018" name="Nat. Ecol. Evol.">
        <title>Genomic signatures of mitonuclear coevolution across populations of Tigriopus californicus.</title>
        <authorList>
            <person name="Barreto F.S."/>
            <person name="Watson E.T."/>
            <person name="Lima T.G."/>
            <person name="Willett C.S."/>
            <person name="Edmands S."/>
            <person name="Li W."/>
            <person name="Burton R.S."/>
        </authorList>
    </citation>
    <scope>NUCLEOTIDE SEQUENCE [LARGE SCALE GENOMIC DNA]</scope>
    <source>
        <strain evidence="13 14">San Diego</strain>
    </source>
</reference>
<evidence type="ECO:0000256" key="10">
    <source>
        <dbReference type="SAM" id="Coils"/>
    </source>
</evidence>
<dbReference type="PROSITE" id="PS50067">
    <property type="entry name" value="KINESIN_MOTOR_2"/>
    <property type="match status" value="2"/>
</dbReference>
<dbReference type="OMA" id="LTHIKET"/>
<dbReference type="GO" id="GO:0072686">
    <property type="term" value="C:mitotic spindle"/>
    <property type="evidence" value="ECO:0007669"/>
    <property type="project" value="TreeGrafter"/>
</dbReference>
<feature type="compositionally biased region" description="Polar residues" evidence="11">
    <location>
        <begin position="975"/>
        <end position="986"/>
    </location>
</feature>
<dbReference type="GO" id="GO:0008017">
    <property type="term" value="F:microtubule binding"/>
    <property type="evidence" value="ECO:0007669"/>
    <property type="project" value="InterPro"/>
</dbReference>
<dbReference type="InterPro" id="IPR047149">
    <property type="entry name" value="KIF11-like"/>
</dbReference>
<evidence type="ECO:0000256" key="8">
    <source>
        <dbReference type="ARBA" id="ARBA00023212"/>
    </source>
</evidence>
<dbReference type="InterPro" id="IPR025901">
    <property type="entry name" value="Kinesin-assoc_MT-bd_dom"/>
</dbReference>
<feature type="binding site" evidence="9">
    <location>
        <begin position="116"/>
        <end position="123"/>
    </location>
    <ligand>
        <name>ATP</name>
        <dbReference type="ChEBI" id="CHEBI:30616"/>
    </ligand>
</feature>
<evidence type="ECO:0000256" key="11">
    <source>
        <dbReference type="SAM" id="MobiDB-lite"/>
    </source>
</evidence>
<accession>A0A553PF54</accession>
<proteinExistence type="inferred from homology"/>
<evidence type="ECO:0000256" key="4">
    <source>
        <dbReference type="ARBA" id="ARBA00022701"/>
    </source>
</evidence>
<dbReference type="PRINTS" id="PR00380">
    <property type="entry name" value="KINESINHEAVY"/>
</dbReference>
<feature type="coiled-coil region" evidence="10">
    <location>
        <begin position="362"/>
        <end position="416"/>
    </location>
</feature>
<dbReference type="Pfam" id="PF00225">
    <property type="entry name" value="Kinesin"/>
    <property type="match status" value="1"/>
</dbReference>
<dbReference type="GO" id="GO:0051231">
    <property type="term" value="P:spindle elongation"/>
    <property type="evidence" value="ECO:0007669"/>
    <property type="project" value="TreeGrafter"/>
</dbReference>
<evidence type="ECO:0000256" key="1">
    <source>
        <dbReference type="ARBA" id="ARBA00004245"/>
    </source>
</evidence>
<comment type="caution">
    <text evidence="13">The sequence shown here is derived from an EMBL/GenBank/DDBJ whole genome shotgun (WGS) entry which is preliminary data.</text>
</comment>
<sequence>MSGSVSTPNPGPANASGVRSSHKKCENAAGQNIQVYVRVRPLNGDERNARSSSVVSCPGAREVSVQEKPFSHLTKTFNFDKVFAEDSRQTDVSKVVVHPLIKQVLRGYNCTVFAYGQTGTGKTYTMEGLKDFEGSWADDPDAGIIPRSLVEIFEARDKGGFDKDCFQIKVSFLELYNEEIFDLLCKGMDLDRKYKIFEDSAKKGSVIVHGLEERVVQTKEQVLRILEEGSLKRTTAATKMNASSSRSHTIFTITVTITEKSIVGQEKFIEGKLNLVDLAGSENIGRSGAVDKRAREAGKINESLLTLGRVINSRTKTSIIATISPASINVEETLSTLDYAHRAKNITNRPEVNQKIPVASKLAEMQARVDQIRRELDEQRERDGGVFMSQEKKEELEKKGQELEQLRKEFRELASLFDLKTSENAKLQEDLTDTIKQLEEKSVILYKTQEEKEVQEHLVDRHKDTEEKIKGQAFELREVADQQYSDLDKLHASRERKSELEKQNAKVTSKFQSQSVNRFVRMETLLDERGQTQDKLCNIVTVKQNDVVKMSETFGQDTVEELAKTNDDVKQVMTKVDSLAASHMKSEQEFLSQMLQGTKQKMDRQSSTLQKHLTNTLSVTQEQETSLRRQQSSMDSMIDAFKKHVSMDESLTSSFKDFLAEIMLTTDKKQIECFANAKTVSINNEDTMNALVETLDAKERKMEKDMTQLTDILNANRAEYKAMFEDLRSSINTIRTNVRSAQKEHTESSTIVSGALESIRQRSHAFDNGHEEIGIKTMGHVNDLYQDQLAAFKVVQGGLNRIREDEKTFVAQAQEDEKARYLGMEQELRVRSDEAPQQMQTLQEHTRSVQKLSAESLKALERKTESHQSMIVKWNKEGLSDFDGCCSQIKDYDQKLRNEVLEARHKESLYFTKELQNDRPTGETPGRIERAYPKTIIEGTPDELRIRRYRQTRDLGAAMRLKIDEDDDDDLDTDSVYSASTNVTESDVFHENNSSREISRQNSNVEESMVTNVSRISSGTEEPGYVSDAENKEPGEHKFAHPGSKLKPPKTYPATSAPSVGSRSRSSSRTRKILTQSN</sequence>
<keyword evidence="7 9" id="KW-0505">Motor protein</keyword>
<feature type="compositionally biased region" description="Basic and acidic residues" evidence="11">
    <location>
        <begin position="987"/>
        <end position="999"/>
    </location>
</feature>
<feature type="domain" description="Kinesin motor" evidence="12">
    <location>
        <begin position="32"/>
        <end position="313"/>
    </location>
</feature>
<gene>
    <name evidence="13" type="ORF">TCAL_06379</name>
</gene>
<dbReference type="STRING" id="6832.A0A553PF54"/>
<evidence type="ECO:0000256" key="9">
    <source>
        <dbReference type="PROSITE-ProRule" id="PRU00283"/>
    </source>
</evidence>
<comment type="caution">
    <text evidence="9">Lacks conserved residue(s) required for the propagation of feature annotation.</text>
</comment>
<feature type="region of interest" description="Disordered" evidence="11">
    <location>
        <begin position="966"/>
        <end position="1078"/>
    </location>
</feature>
<keyword evidence="8" id="KW-0206">Cytoskeleton</keyword>
<evidence type="ECO:0000256" key="5">
    <source>
        <dbReference type="ARBA" id="ARBA00022741"/>
    </source>
</evidence>
<feature type="region of interest" description="Disordered" evidence="11">
    <location>
        <begin position="1"/>
        <end position="24"/>
    </location>
</feature>
<protein>
    <recommendedName>
        <fullName evidence="12">Kinesin motor domain-containing protein</fullName>
    </recommendedName>
</protein>
<comment type="subcellular location">
    <subcellularLocation>
        <location evidence="1">Cytoplasm</location>
        <location evidence="1">Cytoskeleton</location>
    </subcellularLocation>
</comment>
<dbReference type="InterPro" id="IPR036961">
    <property type="entry name" value="Kinesin_motor_dom_sf"/>
</dbReference>
<dbReference type="GO" id="GO:0008574">
    <property type="term" value="F:plus-end-directed microtubule motor activity"/>
    <property type="evidence" value="ECO:0007669"/>
    <property type="project" value="TreeGrafter"/>
</dbReference>
<dbReference type="InterPro" id="IPR019821">
    <property type="entry name" value="Kinesin_motor_CS"/>
</dbReference>
<evidence type="ECO:0000256" key="2">
    <source>
        <dbReference type="ARBA" id="ARBA00022490"/>
    </source>
</evidence>
<dbReference type="EMBL" id="VCGU01000004">
    <property type="protein sequence ID" value="TRY76312.1"/>
    <property type="molecule type" value="Genomic_DNA"/>
</dbReference>
<keyword evidence="2" id="KW-0963">Cytoplasm</keyword>
<keyword evidence="3" id="KW-0597">Phosphoprotein</keyword>
<evidence type="ECO:0000313" key="14">
    <source>
        <dbReference type="Proteomes" id="UP000318571"/>
    </source>
</evidence>
<dbReference type="GO" id="GO:0005876">
    <property type="term" value="C:spindle microtubule"/>
    <property type="evidence" value="ECO:0007669"/>
    <property type="project" value="TreeGrafter"/>
</dbReference>
<dbReference type="Proteomes" id="UP000318571">
    <property type="component" value="Chromosome 5"/>
</dbReference>
<dbReference type="GO" id="GO:0090307">
    <property type="term" value="P:mitotic spindle assembly"/>
    <property type="evidence" value="ECO:0007669"/>
    <property type="project" value="TreeGrafter"/>
</dbReference>
<dbReference type="Pfam" id="PF13931">
    <property type="entry name" value="Microtub_bind"/>
    <property type="match status" value="1"/>
</dbReference>
<dbReference type="Gene3D" id="3.40.850.10">
    <property type="entry name" value="Kinesin motor domain"/>
    <property type="match status" value="1"/>
</dbReference>
<keyword evidence="6 9" id="KW-0067">ATP-binding</keyword>